<keyword evidence="1" id="KW-0732">Signal</keyword>
<dbReference type="EMBL" id="QGNA01000004">
    <property type="protein sequence ID" value="PWS35329.1"/>
    <property type="molecule type" value="Genomic_DNA"/>
</dbReference>
<protein>
    <recommendedName>
        <fullName evidence="4">Tat pathway signal sequence domain protein</fullName>
    </recommendedName>
</protein>
<reference evidence="3" key="1">
    <citation type="submission" date="2018-05" db="EMBL/GenBank/DDBJ databases">
        <authorList>
            <person name="Du Z."/>
            <person name="Wang X."/>
        </authorList>
    </citation>
    <scope>NUCLEOTIDE SEQUENCE [LARGE SCALE GENOMIC DNA]</scope>
    <source>
        <strain evidence="3">CQN31</strain>
    </source>
</reference>
<evidence type="ECO:0000256" key="1">
    <source>
        <dbReference type="SAM" id="SignalP"/>
    </source>
</evidence>
<dbReference type="RefSeq" id="WP_109871696.1">
    <property type="nucleotide sequence ID" value="NZ_QGNA01000004.1"/>
</dbReference>
<gene>
    <name evidence="2" type="ORF">DFH01_16985</name>
</gene>
<evidence type="ECO:0008006" key="4">
    <source>
        <dbReference type="Google" id="ProtNLM"/>
    </source>
</evidence>
<name>A0A317FBM0_9PROT</name>
<organism evidence="2 3">
    <name type="scientific">Falsiroseomonas bella</name>
    <dbReference type="NCBI Taxonomy" id="2184016"/>
    <lineage>
        <taxon>Bacteria</taxon>
        <taxon>Pseudomonadati</taxon>
        <taxon>Pseudomonadota</taxon>
        <taxon>Alphaproteobacteria</taxon>
        <taxon>Acetobacterales</taxon>
        <taxon>Roseomonadaceae</taxon>
        <taxon>Falsiroseomonas</taxon>
    </lineage>
</organism>
<sequence>MLLRRIVLAALAALLSAGPALAQADPSFNLVNRSGQPIRELYVSPVSNPNWGHDLLGSDVLPDGRAFPVRIPPSAGCRQDVRVVYADGRPEERRNQDTCRITQMVFGSAAQAPPSTQEPAQGNPSFNLVNHGQQAMREVYVSSARDQNWGQQRLPRTMNPGEHLAVRLPLGECVNDVRVVWQDGRAEERRGLDTCGIVNLVFR</sequence>
<feature type="signal peptide" evidence="1">
    <location>
        <begin position="1"/>
        <end position="22"/>
    </location>
</feature>
<proteinExistence type="predicted"/>
<dbReference type="OrthoDB" id="464386at2"/>
<dbReference type="Proteomes" id="UP000245765">
    <property type="component" value="Unassembled WGS sequence"/>
</dbReference>
<keyword evidence="3" id="KW-1185">Reference proteome</keyword>
<dbReference type="AlphaFoldDB" id="A0A317FBM0"/>
<evidence type="ECO:0000313" key="3">
    <source>
        <dbReference type="Proteomes" id="UP000245765"/>
    </source>
</evidence>
<comment type="caution">
    <text evidence="2">The sequence shown here is derived from an EMBL/GenBank/DDBJ whole genome shotgun (WGS) entry which is preliminary data.</text>
</comment>
<feature type="chain" id="PRO_5016279459" description="Tat pathway signal sequence domain protein" evidence="1">
    <location>
        <begin position="23"/>
        <end position="203"/>
    </location>
</feature>
<evidence type="ECO:0000313" key="2">
    <source>
        <dbReference type="EMBL" id="PWS35329.1"/>
    </source>
</evidence>
<accession>A0A317FBM0</accession>